<comment type="caution">
    <text evidence="1">The sequence shown here is derived from an EMBL/GenBank/DDBJ whole genome shotgun (WGS) entry which is preliminary data.</text>
</comment>
<proteinExistence type="predicted"/>
<dbReference type="Gene3D" id="3.30.1330.40">
    <property type="entry name" value="RutC-like"/>
    <property type="match status" value="1"/>
</dbReference>
<reference evidence="1 2" key="1">
    <citation type="submission" date="2019-08" db="EMBL/GenBank/DDBJ databases">
        <authorList>
            <person name="Ye J."/>
        </authorList>
    </citation>
    <scope>NUCLEOTIDE SEQUENCE [LARGE SCALE GENOMIC DNA]</scope>
    <source>
        <strain evidence="1 2">TK008</strain>
    </source>
</reference>
<evidence type="ECO:0000313" key="2">
    <source>
        <dbReference type="Proteomes" id="UP000321562"/>
    </source>
</evidence>
<dbReference type="SUPFAM" id="SSF55298">
    <property type="entry name" value="YjgF-like"/>
    <property type="match status" value="1"/>
</dbReference>
<gene>
    <name evidence="1" type="ORF">FQV27_11585</name>
</gene>
<dbReference type="InterPro" id="IPR006175">
    <property type="entry name" value="YjgF/YER057c/UK114"/>
</dbReference>
<dbReference type="Pfam" id="PF01042">
    <property type="entry name" value="Ribonuc_L-PSP"/>
    <property type="match status" value="1"/>
</dbReference>
<dbReference type="InterPro" id="IPR035709">
    <property type="entry name" value="YoaB-like"/>
</dbReference>
<dbReference type="CDD" id="cd06150">
    <property type="entry name" value="YjgF_YER057c_UK114_like_2"/>
    <property type="match status" value="1"/>
</dbReference>
<dbReference type="AlphaFoldDB" id="A0A5C6S4V1"/>
<name>A0A5C6S4V1_9RHOB</name>
<accession>A0A5C6S4V1</accession>
<organism evidence="1 2">
    <name type="scientific">Paracoccus aurantiacus</name>
    <dbReference type="NCBI Taxonomy" id="2599412"/>
    <lineage>
        <taxon>Bacteria</taxon>
        <taxon>Pseudomonadati</taxon>
        <taxon>Pseudomonadota</taxon>
        <taxon>Alphaproteobacteria</taxon>
        <taxon>Rhodobacterales</taxon>
        <taxon>Paracoccaceae</taxon>
        <taxon>Paracoccus</taxon>
    </lineage>
</organism>
<protein>
    <submittedName>
        <fullName evidence="1">RidA family protein</fullName>
    </submittedName>
</protein>
<dbReference type="EMBL" id="VOPL01000004">
    <property type="protein sequence ID" value="TXB68623.1"/>
    <property type="molecule type" value="Genomic_DNA"/>
</dbReference>
<dbReference type="RefSeq" id="WP_147098601.1">
    <property type="nucleotide sequence ID" value="NZ_JBHUFH010000012.1"/>
</dbReference>
<dbReference type="OrthoDB" id="9803101at2"/>
<dbReference type="PANTHER" id="PTHR47328">
    <property type="match status" value="1"/>
</dbReference>
<sequence length="114" mass="12172">MSIKRLHAGPRMSEAVIHGDTVYLAGQVGNPGSGVMEQAEEALAAVDSLLAEAGTDKSKALQVIVWLADMGDFDAMNKVYEAWIDKDNPPVRATGEARLATPAYRVEFIVTAAL</sequence>
<keyword evidence="2" id="KW-1185">Reference proteome</keyword>
<dbReference type="InterPro" id="IPR035959">
    <property type="entry name" value="RutC-like_sf"/>
</dbReference>
<dbReference type="Proteomes" id="UP000321562">
    <property type="component" value="Unassembled WGS sequence"/>
</dbReference>
<evidence type="ECO:0000313" key="1">
    <source>
        <dbReference type="EMBL" id="TXB68623.1"/>
    </source>
</evidence>
<dbReference type="PANTHER" id="PTHR47328:SF1">
    <property type="entry name" value="RUTC FAMILY PROTEIN YOAB"/>
    <property type="match status" value="1"/>
</dbReference>